<dbReference type="GeneID" id="85497362"/>
<accession>A0AA48L7P7</accession>
<evidence type="ECO:0000313" key="2">
    <source>
        <dbReference type="Proteomes" id="UP001233271"/>
    </source>
</evidence>
<name>A0AA48L7P7_9TREE</name>
<reference evidence="1" key="1">
    <citation type="journal article" date="2023" name="BMC Genomics">
        <title>Chromosome-level genome assemblies of Cutaneotrichosporon spp. (Trichosporonales, Basidiomycota) reveal imbalanced evolution between nucleotide sequences and chromosome synteny.</title>
        <authorList>
            <person name="Kobayashi Y."/>
            <person name="Kayamori A."/>
            <person name="Aoki K."/>
            <person name="Shiwa Y."/>
            <person name="Matsutani M."/>
            <person name="Fujita N."/>
            <person name="Sugita T."/>
            <person name="Iwasaki W."/>
            <person name="Tanaka N."/>
            <person name="Takashima M."/>
        </authorList>
    </citation>
    <scope>NUCLEOTIDE SEQUENCE</scope>
    <source>
        <strain evidence="1">HIS019</strain>
    </source>
</reference>
<protein>
    <submittedName>
        <fullName evidence="1">Uncharacterized protein</fullName>
    </submittedName>
</protein>
<evidence type="ECO:0000313" key="1">
    <source>
        <dbReference type="EMBL" id="BEI93492.1"/>
    </source>
</evidence>
<keyword evidence="2" id="KW-1185">Reference proteome</keyword>
<sequence>MKAWGQEKKAKTSRYRQYQKAYISDSDSCYALAVGDAYQSRTKHPNVTEHKDQKHNDLLVAAAQMLSTSSVPTAVTAEKRIKVLVGMGDATMETYASQSGKERRVEVYQTFVDYLVDVEAPSQR</sequence>
<dbReference type="Proteomes" id="UP001233271">
    <property type="component" value="Chromosome 5"/>
</dbReference>
<dbReference type="EMBL" id="AP028216">
    <property type="protein sequence ID" value="BEI93492.1"/>
    <property type="molecule type" value="Genomic_DNA"/>
</dbReference>
<dbReference type="AlphaFoldDB" id="A0AA48L7P7"/>
<proteinExistence type="predicted"/>
<dbReference type="KEGG" id="ccac:CcaHIS019_0511200"/>
<organism evidence="1 2">
    <name type="scientific">Cutaneotrichosporon cavernicola</name>
    <dbReference type="NCBI Taxonomy" id="279322"/>
    <lineage>
        <taxon>Eukaryota</taxon>
        <taxon>Fungi</taxon>
        <taxon>Dikarya</taxon>
        <taxon>Basidiomycota</taxon>
        <taxon>Agaricomycotina</taxon>
        <taxon>Tremellomycetes</taxon>
        <taxon>Trichosporonales</taxon>
        <taxon>Trichosporonaceae</taxon>
        <taxon>Cutaneotrichosporon</taxon>
    </lineage>
</organism>
<dbReference type="RefSeq" id="XP_060458757.1">
    <property type="nucleotide sequence ID" value="XM_060602355.1"/>
</dbReference>
<gene>
    <name evidence="1" type="ORF">CcaverHIS019_0511200</name>
</gene>